<evidence type="ECO:0000313" key="1">
    <source>
        <dbReference type="EMBL" id="GJU05991.1"/>
    </source>
</evidence>
<proteinExistence type="predicted"/>
<gene>
    <name evidence="1" type="ORF">Tco_1122421</name>
</gene>
<comment type="caution">
    <text evidence="1">The sequence shown here is derived from an EMBL/GenBank/DDBJ whole genome shotgun (WGS) entry which is preliminary data.</text>
</comment>
<evidence type="ECO:0000313" key="2">
    <source>
        <dbReference type="Proteomes" id="UP001151760"/>
    </source>
</evidence>
<name>A0ABQ5J1J2_9ASTR</name>
<dbReference type="Proteomes" id="UP001151760">
    <property type="component" value="Unassembled WGS sequence"/>
</dbReference>
<keyword evidence="2" id="KW-1185">Reference proteome</keyword>
<reference evidence="1" key="2">
    <citation type="submission" date="2022-01" db="EMBL/GenBank/DDBJ databases">
        <authorList>
            <person name="Yamashiro T."/>
            <person name="Shiraishi A."/>
            <person name="Satake H."/>
            <person name="Nakayama K."/>
        </authorList>
    </citation>
    <scope>NUCLEOTIDE SEQUENCE</scope>
</reference>
<accession>A0ABQ5J1J2</accession>
<dbReference type="EMBL" id="BQNB010021397">
    <property type="protein sequence ID" value="GJU05991.1"/>
    <property type="molecule type" value="Genomic_DNA"/>
</dbReference>
<protein>
    <submittedName>
        <fullName evidence="1">Uncharacterized protein</fullName>
    </submittedName>
</protein>
<reference evidence="1" key="1">
    <citation type="journal article" date="2022" name="Int. J. Mol. Sci.">
        <title>Draft Genome of Tanacetum Coccineum: Genomic Comparison of Closely Related Tanacetum-Family Plants.</title>
        <authorList>
            <person name="Yamashiro T."/>
            <person name="Shiraishi A."/>
            <person name="Nakayama K."/>
            <person name="Satake H."/>
        </authorList>
    </citation>
    <scope>NUCLEOTIDE SEQUENCE</scope>
</reference>
<organism evidence="1 2">
    <name type="scientific">Tanacetum coccineum</name>
    <dbReference type="NCBI Taxonomy" id="301880"/>
    <lineage>
        <taxon>Eukaryota</taxon>
        <taxon>Viridiplantae</taxon>
        <taxon>Streptophyta</taxon>
        <taxon>Embryophyta</taxon>
        <taxon>Tracheophyta</taxon>
        <taxon>Spermatophyta</taxon>
        <taxon>Magnoliopsida</taxon>
        <taxon>eudicotyledons</taxon>
        <taxon>Gunneridae</taxon>
        <taxon>Pentapetalae</taxon>
        <taxon>asterids</taxon>
        <taxon>campanulids</taxon>
        <taxon>Asterales</taxon>
        <taxon>Asteraceae</taxon>
        <taxon>Asteroideae</taxon>
        <taxon>Anthemideae</taxon>
        <taxon>Anthemidinae</taxon>
        <taxon>Tanacetum</taxon>
    </lineage>
</organism>
<sequence>MRSEQEKTRCRTIDLRPSESITKLAWFKIGCSGLGHIPLGMFQVTVAVSGLDSFDKNDLPQQVTQLVHRSYKRGGSLGVWFFLSRINAPNHALRSATTDETACVEELVLILATTTFVS</sequence>